<organism evidence="2 3">
    <name type="scientific">Temnothorax longispinosus</name>
    <dbReference type="NCBI Taxonomy" id="300112"/>
    <lineage>
        <taxon>Eukaryota</taxon>
        <taxon>Metazoa</taxon>
        <taxon>Ecdysozoa</taxon>
        <taxon>Arthropoda</taxon>
        <taxon>Hexapoda</taxon>
        <taxon>Insecta</taxon>
        <taxon>Pterygota</taxon>
        <taxon>Neoptera</taxon>
        <taxon>Endopterygota</taxon>
        <taxon>Hymenoptera</taxon>
        <taxon>Apocrita</taxon>
        <taxon>Aculeata</taxon>
        <taxon>Formicoidea</taxon>
        <taxon>Formicidae</taxon>
        <taxon>Myrmicinae</taxon>
        <taxon>Temnothorax</taxon>
    </lineage>
</organism>
<protein>
    <submittedName>
        <fullName evidence="2">Uncharacterized protein</fullName>
    </submittedName>
</protein>
<gene>
    <name evidence="2" type="ORF">DBV15_06291</name>
</gene>
<dbReference type="AlphaFoldDB" id="A0A4S2KEZ6"/>
<feature type="compositionally biased region" description="Basic and acidic residues" evidence="1">
    <location>
        <begin position="39"/>
        <end position="57"/>
    </location>
</feature>
<sequence>MFTRRIVRLLYGSQKRIMGRHSVRKWKRPIPSILRARPRANDEEYGAHDAPKRKTGDMDQVGFRAADFSQKTAKRTCGSRSGW</sequence>
<name>A0A4S2KEZ6_9HYME</name>
<evidence type="ECO:0000313" key="3">
    <source>
        <dbReference type="Proteomes" id="UP000310200"/>
    </source>
</evidence>
<reference evidence="2 3" key="1">
    <citation type="journal article" date="2019" name="Philos. Trans. R. Soc. Lond., B, Biol. Sci.">
        <title>Ant behaviour and brain gene expression of defending hosts depend on the ecological success of the intruding social parasite.</title>
        <authorList>
            <person name="Kaur R."/>
            <person name="Stoldt M."/>
            <person name="Jongepier E."/>
            <person name="Feldmeyer B."/>
            <person name="Menzel F."/>
            <person name="Bornberg-Bauer E."/>
            <person name="Foitzik S."/>
        </authorList>
    </citation>
    <scope>NUCLEOTIDE SEQUENCE [LARGE SCALE GENOMIC DNA]</scope>
    <source>
        <tissue evidence="2">Whole body</tissue>
    </source>
</reference>
<accession>A0A4S2KEZ6</accession>
<feature type="region of interest" description="Disordered" evidence="1">
    <location>
        <begin position="34"/>
        <end position="60"/>
    </location>
</feature>
<evidence type="ECO:0000313" key="2">
    <source>
        <dbReference type="EMBL" id="TGZ47710.1"/>
    </source>
</evidence>
<dbReference type="EMBL" id="QBLH01002716">
    <property type="protein sequence ID" value="TGZ47710.1"/>
    <property type="molecule type" value="Genomic_DNA"/>
</dbReference>
<proteinExistence type="predicted"/>
<dbReference type="Proteomes" id="UP000310200">
    <property type="component" value="Unassembled WGS sequence"/>
</dbReference>
<evidence type="ECO:0000256" key="1">
    <source>
        <dbReference type="SAM" id="MobiDB-lite"/>
    </source>
</evidence>
<comment type="caution">
    <text evidence="2">The sequence shown here is derived from an EMBL/GenBank/DDBJ whole genome shotgun (WGS) entry which is preliminary data.</text>
</comment>
<keyword evidence="3" id="KW-1185">Reference proteome</keyword>